<dbReference type="InterPro" id="IPR000847">
    <property type="entry name" value="LysR_HTH_N"/>
</dbReference>
<gene>
    <name evidence="6" type="ORF">RGQ30_11600</name>
</gene>
<dbReference type="Gene3D" id="1.10.10.10">
    <property type="entry name" value="Winged helix-like DNA-binding domain superfamily/Winged helix DNA-binding domain"/>
    <property type="match status" value="1"/>
</dbReference>
<dbReference type="InterPro" id="IPR005119">
    <property type="entry name" value="LysR_subst-bd"/>
</dbReference>
<sequence length="303" mass="33876">MNLNQLEHLLALDETRHFAKAANKVHLSQPAFSRSIQALEKQTGLVLFERKGGEIRPSPAGQFLIERARALLLESRSLERDLHLFQRGEVGDLAFGVGPFPCATLAGNAIQAIREHYPEVSIRTETGNQTSLLSLLLKEEIEFFVADTREITEAPYLTIETLMRQYGHLYARQGHPLARGAHRLEAAWSYGIATVKLPDALKIQLGKLLGHDDRKLPRFALECDDANLLHKVALQTDTLVASTDLAAQPWLESGELVTLNVTDFPKLFANVSIVSLSNRTLSPVARHAMEQFRDQQIQIGRNY</sequence>
<dbReference type="PRINTS" id="PR00039">
    <property type="entry name" value="HTHLYSR"/>
</dbReference>
<dbReference type="GO" id="GO:0003700">
    <property type="term" value="F:DNA-binding transcription factor activity"/>
    <property type="evidence" value="ECO:0007669"/>
    <property type="project" value="InterPro"/>
</dbReference>
<feature type="domain" description="HTH lysR-type" evidence="5">
    <location>
        <begin position="1"/>
        <end position="58"/>
    </location>
</feature>
<dbReference type="InterPro" id="IPR050950">
    <property type="entry name" value="HTH-type_LysR_regulators"/>
</dbReference>
<dbReference type="GO" id="GO:0005829">
    <property type="term" value="C:cytosol"/>
    <property type="evidence" value="ECO:0007669"/>
    <property type="project" value="TreeGrafter"/>
</dbReference>
<evidence type="ECO:0000313" key="6">
    <source>
        <dbReference type="EMBL" id="BET25659.1"/>
    </source>
</evidence>
<dbReference type="RefSeq" id="WP_338284839.1">
    <property type="nucleotide sequence ID" value="NZ_AP028947.1"/>
</dbReference>
<dbReference type="GO" id="GO:0003677">
    <property type="term" value="F:DNA binding"/>
    <property type="evidence" value="ECO:0007669"/>
    <property type="project" value="UniProtKB-KW"/>
</dbReference>
<dbReference type="FunFam" id="1.10.10.10:FF:000001">
    <property type="entry name" value="LysR family transcriptional regulator"/>
    <property type="match status" value="1"/>
</dbReference>
<name>A0AA86J2A1_9BURK</name>
<dbReference type="KEGG" id="lto:RGQ30_11600"/>
<keyword evidence="2" id="KW-0805">Transcription regulation</keyword>
<dbReference type="Gene3D" id="3.40.190.290">
    <property type="match status" value="1"/>
</dbReference>
<organism evidence="6 7">
    <name type="scientific">Limnobacter thiooxidans</name>
    <dbReference type="NCBI Taxonomy" id="131080"/>
    <lineage>
        <taxon>Bacteria</taxon>
        <taxon>Pseudomonadati</taxon>
        <taxon>Pseudomonadota</taxon>
        <taxon>Betaproteobacteria</taxon>
        <taxon>Burkholderiales</taxon>
        <taxon>Burkholderiaceae</taxon>
        <taxon>Limnobacter</taxon>
    </lineage>
</organism>
<protein>
    <submittedName>
        <fullName evidence="6">LysR family transcriptional regulator</fullName>
    </submittedName>
</protein>
<comment type="similarity">
    <text evidence="1">Belongs to the LysR transcriptional regulatory family.</text>
</comment>
<dbReference type="SUPFAM" id="SSF53850">
    <property type="entry name" value="Periplasmic binding protein-like II"/>
    <property type="match status" value="1"/>
</dbReference>
<dbReference type="AlphaFoldDB" id="A0AA86J2A1"/>
<dbReference type="InterPro" id="IPR036390">
    <property type="entry name" value="WH_DNA-bd_sf"/>
</dbReference>
<keyword evidence="3" id="KW-0238">DNA-binding</keyword>
<dbReference type="InterPro" id="IPR036388">
    <property type="entry name" value="WH-like_DNA-bd_sf"/>
</dbReference>
<accession>A0AA86J2A1</accession>
<evidence type="ECO:0000256" key="1">
    <source>
        <dbReference type="ARBA" id="ARBA00009437"/>
    </source>
</evidence>
<dbReference type="EMBL" id="AP028947">
    <property type="protein sequence ID" value="BET25659.1"/>
    <property type="molecule type" value="Genomic_DNA"/>
</dbReference>
<dbReference type="Pfam" id="PF00126">
    <property type="entry name" value="HTH_1"/>
    <property type="match status" value="1"/>
</dbReference>
<keyword evidence="7" id="KW-1185">Reference proteome</keyword>
<evidence type="ECO:0000256" key="3">
    <source>
        <dbReference type="ARBA" id="ARBA00023125"/>
    </source>
</evidence>
<evidence type="ECO:0000256" key="4">
    <source>
        <dbReference type="ARBA" id="ARBA00023163"/>
    </source>
</evidence>
<dbReference type="Proteomes" id="UP001329151">
    <property type="component" value="Chromosome"/>
</dbReference>
<dbReference type="PANTHER" id="PTHR30419">
    <property type="entry name" value="HTH-TYPE TRANSCRIPTIONAL REGULATOR YBHD"/>
    <property type="match status" value="1"/>
</dbReference>
<keyword evidence="4" id="KW-0804">Transcription</keyword>
<evidence type="ECO:0000313" key="7">
    <source>
        <dbReference type="Proteomes" id="UP001329151"/>
    </source>
</evidence>
<reference evidence="6 7" key="1">
    <citation type="submission" date="2023-10" db="EMBL/GenBank/DDBJ databases">
        <title>Complete Genome Sequence of Limnobacter thiooxidans CS-K2T, Isolated from freshwater lake sediments in Bavaria, Germany.</title>
        <authorList>
            <person name="Naruki M."/>
            <person name="Watanabe A."/>
            <person name="Warashina T."/>
            <person name="Morita T."/>
            <person name="Arakawa K."/>
        </authorList>
    </citation>
    <scope>NUCLEOTIDE SEQUENCE [LARGE SCALE GENOMIC DNA]</scope>
    <source>
        <strain evidence="6 7">CS-K2</strain>
    </source>
</reference>
<proteinExistence type="inferred from homology"/>
<evidence type="ECO:0000259" key="5">
    <source>
        <dbReference type="PROSITE" id="PS50931"/>
    </source>
</evidence>
<evidence type="ECO:0000256" key="2">
    <source>
        <dbReference type="ARBA" id="ARBA00023015"/>
    </source>
</evidence>
<dbReference type="Pfam" id="PF03466">
    <property type="entry name" value="LysR_substrate"/>
    <property type="match status" value="1"/>
</dbReference>
<dbReference type="SUPFAM" id="SSF46785">
    <property type="entry name" value="Winged helix' DNA-binding domain"/>
    <property type="match status" value="1"/>
</dbReference>
<dbReference type="PANTHER" id="PTHR30419:SF30">
    <property type="entry name" value="LYSR FAMILY TRANSCRIPTIONAL REGULATOR"/>
    <property type="match status" value="1"/>
</dbReference>
<dbReference type="PROSITE" id="PS50931">
    <property type="entry name" value="HTH_LYSR"/>
    <property type="match status" value="1"/>
</dbReference>